<accession>A0A2A6LU04</accession>
<gene>
    <name evidence="3" type="ORF">CO661_21610</name>
</gene>
<dbReference type="Pfam" id="PF04773">
    <property type="entry name" value="FecR"/>
    <property type="match status" value="1"/>
</dbReference>
<dbReference type="PANTHER" id="PTHR30273">
    <property type="entry name" value="PERIPLASMIC SIGNAL SENSOR AND SIGMA FACTOR ACTIVATOR FECR-RELATED"/>
    <property type="match status" value="1"/>
</dbReference>
<dbReference type="Proteomes" id="UP000220353">
    <property type="component" value="Unassembled WGS sequence"/>
</dbReference>
<name>A0A2A6LU04_RHIFR</name>
<dbReference type="EMBL" id="NWTC01000018">
    <property type="protein sequence ID" value="PDT45770.1"/>
    <property type="molecule type" value="Genomic_DNA"/>
</dbReference>
<keyword evidence="1" id="KW-1133">Transmembrane helix</keyword>
<comment type="caution">
    <text evidence="3">The sequence shown here is derived from an EMBL/GenBank/DDBJ whole genome shotgun (WGS) entry which is preliminary data.</text>
</comment>
<organism evidence="3 4">
    <name type="scientific">Rhizobium fredii</name>
    <name type="common">Sinorhizobium fredii</name>
    <dbReference type="NCBI Taxonomy" id="380"/>
    <lineage>
        <taxon>Bacteria</taxon>
        <taxon>Pseudomonadati</taxon>
        <taxon>Pseudomonadota</taxon>
        <taxon>Alphaproteobacteria</taxon>
        <taxon>Hyphomicrobiales</taxon>
        <taxon>Rhizobiaceae</taxon>
        <taxon>Sinorhizobium/Ensifer group</taxon>
        <taxon>Sinorhizobium</taxon>
    </lineage>
</organism>
<evidence type="ECO:0000313" key="4">
    <source>
        <dbReference type="Proteomes" id="UP000220353"/>
    </source>
</evidence>
<proteinExistence type="predicted"/>
<dbReference type="AlphaFoldDB" id="A0A2A6LU04"/>
<dbReference type="PANTHER" id="PTHR30273:SF2">
    <property type="entry name" value="PROTEIN FECR"/>
    <property type="match status" value="1"/>
</dbReference>
<evidence type="ECO:0000313" key="3">
    <source>
        <dbReference type="EMBL" id="PDT45770.1"/>
    </source>
</evidence>
<feature type="transmembrane region" description="Helical" evidence="1">
    <location>
        <begin position="78"/>
        <end position="99"/>
    </location>
</feature>
<keyword evidence="1" id="KW-0472">Membrane</keyword>
<dbReference type="Gene3D" id="2.60.120.1440">
    <property type="match status" value="1"/>
</dbReference>
<evidence type="ECO:0000259" key="2">
    <source>
        <dbReference type="Pfam" id="PF04773"/>
    </source>
</evidence>
<sequence>MDRFLELKARPNCRETEAAFQAWLHRSQMHRQAWEQALKTWRLLAEVPPVHEHLWRGATPLAANASPAGRWRTWSAGVALALAACVVGFLAGPALILQWQADHVTETAENRKIALEDGTIIEMGGGSAVATEISASARHVRLLKGEAFFDVAHDASRPFTVDAGGVAVSVLGTAFDVQLADGETIVELARGTVAVSYSGHNHKENFELSPGEMATVVHGTGEVVRSDIAPEDIAAWRSGKMFVSNVTVAAAAERLQRYHSAWITMPQSALATQRVTGLYDLKDPDRALQALVQPFGGIVREVTPYGRVLMQF</sequence>
<feature type="domain" description="FecR protein" evidence="2">
    <location>
        <begin position="102"/>
        <end position="193"/>
    </location>
</feature>
<dbReference type="GO" id="GO:0016989">
    <property type="term" value="F:sigma factor antagonist activity"/>
    <property type="evidence" value="ECO:0007669"/>
    <property type="project" value="TreeGrafter"/>
</dbReference>
<dbReference type="InterPro" id="IPR006860">
    <property type="entry name" value="FecR"/>
</dbReference>
<protein>
    <recommendedName>
        <fullName evidence="2">FecR protein domain-containing protein</fullName>
    </recommendedName>
</protein>
<keyword evidence="1" id="KW-0812">Transmembrane</keyword>
<evidence type="ECO:0000256" key="1">
    <source>
        <dbReference type="SAM" id="Phobius"/>
    </source>
</evidence>
<dbReference type="InterPro" id="IPR012373">
    <property type="entry name" value="Ferrdict_sens_TM"/>
</dbReference>
<reference evidence="3 4" key="1">
    <citation type="submission" date="2017-09" db="EMBL/GenBank/DDBJ databases">
        <title>Comparative genomics of rhizobia isolated from Phaseolus vulgaris in China.</title>
        <authorList>
            <person name="Tong W."/>
        </authorList>
    </citation>
    <scope>NUCLEOTIDE SEQUENCE [LARGE SCALE GENOMIC DNA]</scope>
    <source>
        <strain evidence="3 4">PCH1</strain>
    </source>
</reference>
<dbReference type="PIRSF" id="PIRSF018266">
    <property type="entry name" value="FecR"/>
    <property type="match status" value="1"/>
</dbReference>